<evidence type="ECO:0000256" key="12">
    <source>
        <dbReference type="PIRNR" id="PIRNR001558"/>
    </source>
</evidence>
<dbReference type="PANTHER" id="PTHR11130">
    <property type="entry name" value="GLUTATHIONE SYNTHETASE"/>
    <property type="match status" value="1"/>
</dbReference>
<dbReference type="InterPro" id="IPR014042">
    <property type="entry name" value="Glutathione_synthase_a-hlx"/>
</dbReference>
<dbReference type="EMBL" id="GEEE01021377">
    <property type="protein sequence ID" value="JAP41848.1"/>
    <property type="molecule type" value="Transcribed_RNA"/>
</dbReference>
<evidence type="ECO:0000256" key="10">
    <source>
        <dbReference type="ARBA" id="ARBA00022842"/>
    </source>
</evidence>
<dbReference type="EMBL" id="GEEE01019841">
    <property type="protein sequence ID" value="JAP43384.1"/>
    <property type="molecule type" value="Transcribed_RNA"/>
</dbReference>
<keyword evidence="5 12" id="KW-0436">Ligase</keyword>
<evidence type="ECO:0000256" key="7">
    <source>
        <dbReference type="ARBA" id="ARBA00022723"/>
    </source>
</evidence>
<dbReference type="PANTHER" id="PTHR11130:SF0">
    <property type="entry name" value="GLUTATHIONE SYNTHETASE"/>
    <property type="match status" value="1"/>
</dbReference>
<name>A0A0V0J8S9_SCHSO</name>
<organism evidence="16">
    <name type="scientific">Schistocephalus solidus</name>
    <name type="common">Tapeworm</name>
    <dbReference type="NCBI Taxonomy" id="70667"/>
    <lineage>
        <taxon>Eukaryota</taxon>
        <taxon>Metazoa</taxon>
        <taxon>Spiralia</taxon>
        <taxon>Lophotrochozoa</taxon>
        <taxon>Platyhelminthes</taxon>
        <taxon>Cestoda</taxon>
        <taxon>Eucestoda</taxon>
        <taxon>Diphyllobothriidea</taxon>
        <taxon>Diphyllobothriidae</taxon>
        <taxon>Schistocephalus</taxon>
    </lineage>
</organism>
<dbReference type="PIRSF" id="PIRSF001558">
    <property type="entry name" value="GSHase"/>
    <property type="match status" value="1"/>
</dbReference>
<evidence type="ECO:0000256" key="9">
    <source>
        <dbReference type="ARBA" id="ARBA00022840"/>
    </source>
</evidence>
<evidence type="ECO:0000256" key="14">
    <source>
        <dbReference type="PIRSR" id="PIRSR001558-2"/>
    </source>
</evidence>
<evidence type="ECO:0000256" key="13">
    <source>
        <dbReference type="PIRSR" id="PIRSR001558-1"/>
    </source>
</evidence>
<dbReference type="Gene3D" id="3.30.1490.80">
    <property type="match status" value="1"/>
</dbReference>
<keyword evidence="10 12" id="KW-0460">Magnesium</keyword>
<dbReference type="InterPro" id="IPR037013">
    <property type="entry name" value="GSH-S_sub-bd_sf"/>
</dbReference>
<feature type="binding site" evidence="13">
    <location>
        <position position="487"/>
    </location>
    <ligand>
        <name>ATP</name>
        <dbReference type="ChEBI" id="CHEBI:30616"/>
    </ligand>
</feature>
<evidence type="ECO:0000256" key="2">
    <source>
        <dbReference type="ARBA" id="ARBA00010385"/>
    </source>
</evidence>
<dbReference type="EMBL" id="GEEE01012821">
    <property type="protein sequence ID" value="JAP50404.1"/>
    <property type="molecule type" value="Transcribed_RNA"/>
</dbReference>
<accession>A0A0V0J8S9</accession>
<dbReference type="Gene3D" id="3.30.1490.50">
    <property type="match status" value="1"/>
</dbReference>
<comment type="catalytic activity">
    <reaction evidence="11">
        <text>gamma-L-glutamyl-L-cysteine + glycine + ATP = glutathione + ADP + phosphate + H(+)</text>
        <dbReference type="Rhea" id="RHEA:13557"/>
        <dbReference type="ChEBI" id="CHEBI:15378"/>
        <dbReference type="ChEBI" id="CHEBI:30616"/>
        <dbReference type="ChEBI" id="CHEBI:43474"/>
        <dbReference type="ChEBI" id="CHEBI:57305"/>
        <dbReference type="ChEBI" id="CHEBI:57925"/>
        <dbReference type="ChEBI" id="CHEBI:58173"/>
        <dbReference type="ChEBI" id="CHEBI:456216"/>
        <dbReference type="EC" id="6.3.2.3"/>
    </reaction>
    <physiologicalReaction direction="left-to-right" evidence="11">
        <dbReference type="Rhea" id="RHEA:13558"/>
    </physiologicalReaction>
</comment>
<evidence type="ECO:0000256" key="8">
    <source>
        <dbReference type="ARBA" id="ARBA00022741"/>
    </source>
</evidence>
<sequence length="503" mass="56392">MIRFPSLLKGLSDETLKDLRLSSIEYANLHGILKYTPALQLATLQHTLLPSPFPSKSFQLAMSLQKDFNILYQKVAADHNFLVTTLKPALAHDPYLASLWRLYDIEQTLGSVQKIKLSLSRSDYMLHLSNDSPQDMVSRHLAECVMLKQVEYNLIASSFGGIMERLVRQHQLTLSVLGHDSDNQLPSCPSATGFGRAIVRAVEEYCKLLQSLALSIDKQPAVLVVISPQETNVFDQRSVELAVLQLNPTIKFLRRTFDDLSKVSKRVRCDENHRLFVDGVEIALVYYRTGYSPDQFRDEEDWVTKGMLERTLAIKCPSIDYLLANTKLVQTALAQPNVLKRFFGDEKDRIDNLTSTFAHQSFLSTDFEFASKSEIDAIVSDCMQNPSNYVLKPQREGGGNNIFGDAICAKLRNILGKPEANTFILMQRLQPPLVENCVVGLNYPPPIRRSMVCELGIYGVLLSNGDDIIENYSSGHLLRSKFFGVDEGGVAAGFACLDTPYLV</sequence>
<feature type="binding site" evidence="13">
    <location>
        <begin position="392"/>
        <end position="401"/>
    </location>
    <ligand>
        <name>ATP</name>
        <dbReference type="ChEBI" id="CHEBI:30616"/>
    </ligand>
</feature>
<proteinExistence type="inferred from homology"/>
<dbReference type="EMBL" id="GEEE01001175">
    <property type="protein sequence ID" value="JAP62050.1"/>
    <property type="molecule type" value="Transcribed_RNA"/>
</dbReference>
<evidence type="ECO:0000259" key="15">
    <source>
        <dbReference type="Pfam" id="PF03199"/>
    </source>
</evidence>
<dbReference type="InterPro" id="IPR016185">
    <property type="entry name" value="PreATP-grasp_dom_sf"/>
</dbReference>
<evidence type="ECO:0000313" key="16">
    <source>
        <dbReference type="EMBL" id="JAP62050.1"/>
    </source>
</evidence>
<evidence type="ECO:0000256" key="5">
    <source>
        <dbReference type="ARBA" id="ARBA00022598"/>
    </source>
</evidence>
<feature type="binding site" evidence="13">
    <location>
        <position position="454"/>
    </location>
    <ligand>
        <name>ATP</name>
        <dbReference type="ChEBI" id="CHEBI:30616"/>
    </ligand>
</feature>
<evidence type="ECO:0000256" key="1">
    <source>
        <dbReference type="ARBA" id="ARBA00004965"/>
    </source>
</evidence>
<dbReference type="GO" id="GO:0004363">
    <property type="term" value="F:glutathione synthase activity"/>
    <property type="evidence" value="ECO:0007669"/>
    <property type="project" value="UniProtKB-UniRule"/>
</dbReference>
<dbReference type="InterPro" id="IPR004887">
    <property type="entry name" value="GSH_synth_subst-bd"/>
</dbReference>
<evidence type="ECO:0000256" key="4">
    <source>
        <dbReference type="ARBA" id="ARBA00020821"/>
    </source>
</evidence>
<dbReference type="SUPFAM" id="SSF52440">
    <property type="entry name" value="PreATP-grasp domain"/>
    <property type="match status" value="1"/>
</dbReference>
<dbReference type="UniPathway" id="UPA00142">
    <property type="reaction ID" value="UER00210"/>
</dbReference>
<evidence type="ECO:0000256" key="3">
    <source>
        <dbReference type="ARBA" id="ARBA00012214"/>
    </source>
</evidence>
<dbReference type="AlphaFoldDB" id="A0A0V0J8S9"/>
<dbReference type="Gene3D" id="3.40.50.1760">
    <property type="entry name" value="Glutathione synthase, substrate-binding domain superfamily, eukaryotic"/>
    <property type="match status" value="1"/>
</dbReference>
<dbReference type="Gene3D" id="1.10.1080.10">
    <property type="entry name" value="Glutathione Synthetase, Chain A, domain 3"/>
    <property type="match status" value="1"/>
</dbReference>
<dbReference type="Gene3D" id="3.30.470.20">
    <property type="entry name" value="ATP-grasp fold, B domain"/>
    <property type="match status" value="1"/>
</dbReference>
<dbReference type="NCBIfam" id="TIGR01986">
    <property type="entry name" value="glut_syn_euk"/>
    <property type="match status" value="1"/>
</dbReference>
<feature type="binding site" evidence="14">
    <location>
        <position position="396"/>
    </location>
    <ligand>
        <name>Mg(2+)</name>
        <dbReference type="ChEBI" id="CHEBI:18420"/>
    </ligand>
</feature>
<evidence type="ECO:0000256" key="6">
    <source>
        <dbReference type="ARBA" id="ARBA00022684"/>
    </source>
</evidence>
<comment type="similarity">
    <text evidence="2 12">Belongs to the eukaryotic GSH synthase family.</text>
</comment>
<feature type="binding site" evidence="13">
    <location>
        <position position="479"/>
    </location>
    <ligand>
        <name>substrate</name>
    </ligand>
</feature>
<gene>
    <name evidence="16" type="primary">GSHB</name>
    <name evidence="16" type="ORF">TR117396</name>
</gene>
<dbReference type="EMBL" id="GEEE01020105">
    <property type="protein sequence ID" value="JAP43120.1"/>
    <property type="molecule type" value="Transcribed_RNA"/>
</dbReference>
<dbReference type="InterPro" id="IPR014049">
    <property type="entry name" value="Glutathione_synthase_N_euk"/>
</dbReference>
<dbReference type="GO" id="GO:0043295">
    <property type="term" value="F:glutathione binding"/>
    <property type="evidence" value="ECO:0007669"/>
    <property type="project" value="UniProtKB-UniRule"/>
</dbReference>
<dbReference type="SUPFAM" id="SSF56059">
    <property type="entry name" value="Glutathione synthetase ATP-binding domain-like"/>
    <property type="match status" value="1"/>
</dbReference>
<dbReference type="GO" id="GO:0000287">
    <property type="term" value="F:magnesium ion binding"/>
    <property type="evidence" value="ECO:0007669"/>
    <property type="project" value="UniProtKB-UniRule"/>
</dbReference>
<dbReference type="EC" id="6.3.2.3" evidence="3 12"/>
<keyword evidence="6 12" id="KW-0317">Glutathione biosynthesis</keyword>
<dbReference type="Pfam" id="PF03199">
    <property type="entry name" value="GSH_synthase"/>
    <property type="match status" value="1"/>
</dbReference>
<feature type="binding site" evidence="13">
    <location>
        <position position="481"/>
    </location>
    <ligand>
        <name>ATP</name>
        <dbReference type="ChEBI" id="CHEBI:30616"/>
    </ligand>
</feature>
<keyword evidence="8 12" id="KW-0547">Nucleotide-binding</keyword>
<keyword evidence="7 12" id="KW-0479">Metal-binding</keyword>
<reference evidence="16" key="1">
    <citation type="submission" date="2016-01" db="EMBL/GenBank/DDBJ databases">
        <title>Reference transcriptome for the parasite Schistocephalus solidus: insights into the molecular evolution of parasitism.</title>
        <authorList>
            <person name="Hebert F.O."/>
            <person name="Grambauer S."/>
            <person name="Barber I."/>
            <person name="Landry C.R."/>
            <person name="Aubin-Horth N."/>
        </authorList>
    </citation>
    <scope>NUCLEOTIDE SEQUENCE</scope>
</reference>
<dbReference type="GO" id="GO:0005829">
    <property type="term" value="C:cytosol"/>
    <property type="evidence" value="ECO:0007669"/>
    <property type="project" value="TreeGrafter"/>
</dbReference>
<feature type="binding site" evidence="13">
    <location>
        <position position="236"/>
    </location>
    <ligand>
        <name>substrate</name>
    </ligand>
</feature>
<feature type="domain" description="Glutathione synthase substrate-binding" evidence="15">
    <location>
        <begin position="221"/>
        <end position="324"/>
    </location>
</feature>
<comment type="cofactor">
    <cofactor evidence="12 14">
        <name>Mg(2+)</name>
        <dbReference type="ChEBI" id="CHEBI:18420"/>
    </cofactor>
    <text evidence="12 14">Binds 1 Mg(2+) ion per subunit.</text>
</comment>
<dbReference type="GO" id="GO:0005524">
    <property type="term" value="F:ATP binding"/>
    <property type="evidence" value="ECO:0007669"/>
    <property type="project" value="UniProtKB-UniRule"/>
</dbReference>
<feature type="binding site" evidence="13">
    <location>
        <position position="327"/>
    </location>
    <ligand>
        <name>ATP</name>
        <dbReference type="ChEBI" id="CHEBI:30616"/>
    </ligand>
</feature>
<evidence type="ECO:0000256" key="11">
    <source>
        <dbReference type="ARBA" id="ARBA00048871"/>
    </source>
</evidence>
<dbReference type="InterPro" id="IPR005615">
    <property type="entry name" value="Glutathione_synthase"/>
</dbReference>
<dbReference type="EMBL" id="GEEE01010883">
    <property type="protein sequence ID" value="JAP52342.1"/>
    <property type="molecule type" value="Transcribed_RNA"/>
</dbReference>
<protein>
    <recommendedName>
        <fullName evidence="4 12">Glutathione synthetase</fullName>
        <shortName evidence="12">GSH-S</shortName>
        <ecNumber evidence="3 12">6.3.2.3</ecNumber>
    </recommendedName>
</protein>
<dbReference type="Pfam" id="PF03917">
    <property type="entry name" value="GSH_synth_ATP"/>
    <property type="match status" value="1"/>
</dbReference>
<keyword evidence="9 12" id="KW-0067">ATP-binding</keyword>
<dbReference type="InterPro" id="IPR014709">
    <property type="entry name" value="Glutathione_synthase_C_euk"/>
</dbReference>
<comment type="pathway">
    <text evidence="1 12">Sulfur metabolism; glutathione biosynthesis; glutathione from L-cysteine and L-glutamate: step 2/2.</text>
</comment>